<dbReference type="PANTHER" id="PTHR28593:SF3">
    <property type="entry name" value="METEORIN-LIKE PROTEIN"/>
    <property type="match status" value="1"/>
</dbReference>
<evidence type="ECO:0000256" key="5">
    <source>
        <dbReference type="ARBA" id="ARBA00023157"/>
    </source>
</evidence>
<dbReference type="PANTHER" id="PTHR28593">
    <property type="entry name" value="METEORIN-LIKE PROTEIN"/>
    <property type="match status" value="1"/>
</dbReference>
<evidence type="ECO:0000256" key="4">
    <source>
        <dbReference type="ARBA" id="ARBA00022729"/>
    </source>
</evidence>
<proteinExistence type="inferred from homology"/>
<accession>A0ABN8SL63</accession>
<organism evidence="6 7">
    <name type="scientific">Porites evermanni</name>
    <dbReference type="NCBI Taxonomy" id="104178"/>
    <lineage>
        <taxon>Eukaryota</taxon>
        <taxon>Metazoa</taxon>
        <taxon>Cnidaria</taxon>
        <taxon>Anthozoa</taxon>
        <taxon>Hexacorallia</taxon>
        <taxon>Scleractinia</taxon>
        <taxon>Fungiina</taxon>
        <taxon>Poritidae</taxon>
        <taxon>Porites</taxon>
    </lineage>
</organism>
<reference evidence="6 7" key="1">
    <citation type="submission" date="2022-05" db="EMBL/GenBank/DDBJ databases">
        <authorList>
            <consortium name="Genoscope - CEA"/>
            <person name="William W."/>
        </authorList>
    </citation>
    <scope>NUCLEOTIDE SEQUENCE [LARGE SCALE GENOMIC DNA]</scope>
</reference>
<comment type="subcellular location">
    <subcellularLocation>
        <location evidence="1">Secreted</location>
    </subcellularLocation>
</comment>
<protein>
    <recommendedName>
        <fullName evidence="8">Meteorin-like protein</fullName>
    </recommendedName>
</protein>
<evidence type="ECO:0000313" key="7">
    <source>
        <dbReference type="Proteomes" id="UP001159427"/>
    </source>
</evidence>
<dbReference type="InterPro" id="IPR051998">
    <property type="entry name" value="Meteorin-like"/>
</dbReference>
<evidence type="ECO:0000256" key="1">
    <source>
        <dbReference type="ARBA" id="ARBA00004613"/>
    </source>
</evidence>
<keyword evidence="4" id="KW-0732">Signal</keyword>
<comment type="similarity">
    <text evidence="2">Belongs to the meteorin family.</text>
</comment>
<dbReference type="EMBL" id="CALNXI010003135">
    <property type="protein sequence ID" value="CAH3192289.1"/>
    <property type="molecule type" value="Genomic_DNA"/>
</dbReference>
<sequence>MDSFKDCWIVICWFNFVYCGYVWSTIVEEGCIWTGSGLPHQDTPSVISTETSCHQGELYWTDPFGGLRVTFHPRKVQSEFKICFTSRHQGVNIYKEELKSLTLLATANENVTEHAVCIKGKADQWPVLYLETQEYQTLTQVNYTVFEHGRKRPRHRRIKVLYIDTVPLFLISECRPCKYSKLVESLCRGDFVVRGYIHPLFPVGNGQKEPANIIATELIRQEKNIFVKSKETGDKFRALVEVPAGCHWKQMEKIVFLLTGNLESGKGPVLQCHIKEEVWVKLKKETILNLCGLVHVKAKLKEAKTF</sequence>
<evidence type="ECO:0008006" key="8">
    <source>
        <dbReference type="Google" id="ProtNLM"/>
    </source>
</evidence>
<keyword evidence="5" id="KW-1015">Disulfide bond</keyword>
<dbReference type="Proteomes" id="UP001159427">
    <property type="component" value="Unassembled WGS sequence"/>
</dbReference>
<evidence type="ECO:0000313" key="6">
    <source>
        <dbReference type="EMBL" id="CAH3192289.1"/>
    </source>
</evidence>
<name>A0ABN8SL63_9CNID</name>
<evidence type="ECO:0000256" key="2">
    <source>
        <dbReference type="ARBA" id="ARBA00005669"/>
    </source>
</evidence>
<evidence type="ECO:0000256" key="3">
    <source>
        <dbReference type="ARBA" id="ARBA00022525"/>
    </source>
</evidence>
<comment type="caution">
    <text evidence="6">The sequence shown here is derived from an EMBL/GenBank/DDBJ whole genome shotgun (WGS) entry which is preliminary data.</text>
</comment>
<keyword evidence="7" id="KW-1185">Reference proteome</keyword>
<keyword evidence="3" id="KW-0964">Secreted</keyword>
<gene>
    <name evidence="6" type="ORF">PEVE_00023622</name>
</gene>